<proteinExistence type="predicted"/>
<keyword evidence="3" id="KW-1185">Reference proteome</keyword>
<keyword evidence="1" id="KW-0472">Membrane</keyword>
<keyword evidence="1" id="KW-1133">Transmembrane helix</keyword>
<accession>A0AAE0CIE0</accession>
<name>A0AAE0CIE0_9CHLO</name>
<evidence type="ECO:0000313" key="2">
    <source>
        <dbReference type="EMBL" id="KAK3254475.1"/>
    </source>
</evidence>
<evidence type="ECO:0000256" key="1">
    <source>
        <dbReference type="SAM" id="Phobius"/>
    </source>
</evidence>
<sequence length="326" mass="36340">MPHLKALKSTALRVVWVGLESPGTDLTDELDDLDDVFRDIADYINSGEDVLKDYEDGTYYAIPIMIFIDLLLLVSLIIQVSYWAVISNVDLRSKIKADHPKLTHQVIEVASTLVKGSPNLLKGFILLLSWTALGLIMVGAIFGADFCDEADENTIRFSYTEALNFDASEDTALIVRDIVRYYIYCPKPHDSEAQTDDDAKTGLWFIEPQIEAIQQMGESVDELRSNMTAALNQLDETCDGVDTEYAGCCTTAAMQQTTSQIMEDVCSLLAEMYCPPINYVYHDLMADSVCDSIFTEGFGWIAFGLMMLNICLLMLSLIYSEAITSE</sequence>
<feature type="transmembrane region" description="Helical" evidence="1">
    <location>
        <begin position="298"/>
        <end position="319"/>
    </location>
</feature>
<dbReference type="EMBL" id="LGRX02023536">
    <property type="protein sequence ID" value="KAK3254475.1"/>
    <property type="molecule type" value="Genomic_DNA"/>
</dbReference>
<feature type="transmembrane region" description="Helical" evidence="1">
    <location>
        <begin position="60"/>
        <end position="86"/>
    </location>
</feature>
<dbReference type="AlphaFoldDB" id="A0AAE0CIE0"/>
<feature type="transmembrane region" description="Helical" evidence="1">
    <location>
        <begin position="124"/>
        <end position="144"/>
    </location>
</feature>
<feature type="non-terminal residue" evidence="2">
    <location>
        <position position="326"/>
    </location>
</feature>
<gene>
    <name evidence="2" type="ORF">CYMTET_36309</name>
</gene>
<protein>
    <submittedName>
        <fullName evidence="2">Uncharacterized protein</fullName>
    </submittedName>
</protein>
<reference evidence="2 3" key="1">
    <citation type="journal article" date="2015" name="Genome Biol. Evol.">
        <title>Comparative Genomics of a Bacterivorous Green Alga Reveals Evolutionary Causalities and Consequences of Phago-Mixotrophic Mode of Nutrition.</title>
        <authorList>
            <person name="Burns J.A."/>
            <person name="Paasch A."/>
            <person name="Narechania A."/>
            <person name="Kim E."/>
        </authorList>
    </citation>
    <scope>NUCLEOTIDE SEQUENCE [LARGE SCALE GENOMIC DNA]</scope>
    <source>
        <strain evidence="2 3">PLY_AMNH</strain>
    </source>
</reference>
<organism evidence="2 3">
    <name type="scientific">Cymbomonas tetramitiformis</name>
    <dbReference type="NCBI Taxonomy" id="36881"/>
    <lineage>
        <taxon>Eukaryota</taxon>
        <taxon>Viridiplantae</taxon>
        <taxon>Chlorophyta</taxon>
        <taxon>Pyramimonadophyceae</taxon>
        <taxon>Pyramimonadales</taxon>
        <taxon>Pyramimonadaceae</taxon>
        <taxon>Cymbomonas</taxon>
    </lineage>
</organism>
<evidence type="ECO:0000313" key="3">
    <source>
        <dbReference type="Proteomes" id="UP001190700"/>
    </source>
</evidence>
<comment type="caution">
    <text evidence="2">The sequence shown here is derived from an EMBL/GenBank/DDBJ whole genome shotgun (WGS) entry which is preliminary data.</text>
</comment>
<keyword evidence="1" id="KW-0812">Transmembrane</keyword>
<dbReference type="Proteomes" id="UP001190700">
    <property type="component" value="Unassembled WGS sequence"/>
</dbReference>